<evidence type="ECO:0000256" key="8">
    <source>
        <dbReference type="HAMAP-Rule" id="MF_01937"/>
    </source>
</evidence>
<dbReference type="UniPathway" id="UPA00079">
    <property type="reaction ID" value="UER00168"/>
</dbReference>
<keyword evidence="6 8" id="KW-1133">Transmembrane helix</keyword>
<feature type="transmembrane region" description="Helical" evidence="8">
    <location>
        <begin position="132"/>
        <end position="152"/>
    </location>
</feature>
<proteinExistence type="inferred from homology"/>
<dbReference type="STRING" id="1945520.A1019T_02396"/>
<dbReference type="RefSeq" id="WP_077449748.1">
    <property type="nucleotide sequence ID" value="NZ_FUGD01000152.1"/>
</dbReference>
<dbReference type="NCBIfam" id="TIGR00751">
    <property type="entry name" value="menA"/>
    <property type="match status" value="1"/>
</dbReference>
<organism evidence="10 11">
    <name type="scientific">Psychrobacter pasteurii</name>
    <dbReference type="NCBI Taxonomy" id="1945520"/>
    <lineage>
        <taxon>Bacteria</taxon>
        <taxon>Pseudomonadati</taxon>
        <taxon>Pseudomonadota</taxon>
        <taxon>Gammaproteobacteria</taxon>
        <taxon>Moraxellales</taxon>
        <taxon>Moraxellaceae</taxon>
        <taxon>Psychrobacter</taxon>
    </lineage>
</organism>
<dbReference type="GO" id="GO:0046428">
    <property type="term" value="F:1,4-dihydroxy-2-naphthoate polyprenyltransferase activity"/>
    <property type="evidence" value="ECO:0007669"/>
    <property type="project" value="UniProtKB-UniRule"/>
</dbReference>
<keyword evidence="11" id="KW-1185">Reference proteome</keyword>
<evidence type="ECO:0000256" key="6">
    <source>
        <dbReference type="ARBA" id="ARBA00022989"/>
    </source>
</evidence>
<keyword evidence="7 8" id="KW-0472">Membrane</keyword>
<evidence type="ECO:0000256" key="5">
    <source>
        <dbReference type="ARBA" id="ARBA00022692"/>
    </source>
</evidence>
<feature type="transmembrane region" description="Helical" evidence="8">
    <location>
        <begin position="47"/>
        <end position="66"/>
    </location>
</feature>
<evidence type="ECO:0000256" key="1">
    <source>
        <dbReference type="ARBA" id="ARBA00004141"/>
    </source>
</evidence>
<sequence>MNKPVASSTKALLQATRPRTFPLAIASILCGNGLALSQLALSSSINGHNLVVFALTLWVALALQILSNLAKDYGDGIKGTDNFRAASSPERMTAQGLLQPNQFKRLIFGWALITFVSGVALIAIGFDNLRDFLIFLAFGVLAIMAAMAYTMGKRPYGYRAMGEAAVLIFFGWLAVLGSVYLQTGQFWLSHLLPATGGGGLAACVLFVNNMRDIYSDKQAGKITLAVLLGANRMRSGYVLLMALSLLCYLLYGVVYNPYSLIWLLALPLIAKHLRVLFSAQVMEESTISTVNRVKGKIDTVLIGSQLKSIVKLTLIINLLFVLGIAISHLF</sequence>
<evidence type="ECO:0000256" key="3">
    <source>
        <dbReference type="ARBA" id="ARBA00022475"/>
    </source>
</evidence>
<dbReference type="GO" id="GO:0009234">
    <property type="term" value="P:menaquinone biosynthetic process"/>
    <property type="evidence" value="ECO:0007669"/>
    <property type="project" value="UniProtKB-UniRule"/>
</dbReference>
<evidence type="ECO:0000256" key="4">
    <source>
        <dbReference type="ARBA" id="ARBA00022679"/>
    </source>
</evidence>
<feature type="transmembrane region" description="Helical" evidence="8">
    <location>
        <begin position="21"/>
        <end position="41"/>
    </location>
</feature>
<keyword evidence="5 8" id="KW-0812">Transmembrane</keyword>
<comment type="function">
    <text evidence="8">Conversion of 1,4-dihydroxy-2-naphthoate (DHNA) to demethylmenaquinone (DMK).</text>
</comment>
<evidence type="ECO:0000256" key="2">
    <source>
        <dbReference type="ARBA" id="ARBA00022428"/>
    </source>
</evidence>
<dbReference type="CDD" id="cd13962">
    <property type="entry name" value="PT_UbiA_UBIAD1"/>
    <property type="match status" value="1"/>
</dbReference>
<dbReference type="Proteomes" id="UP000188169">
    <property type="component" value="Unassembled WGS sequence"/>
</dbReference>
<dbReference type="AlphaFoldDB" id="A0A1R4EIX2"/>
<protein>
    <recommendedName>
        <fullName evidence="8 9">1,4-dihydroxy-2-naphthoate octaprenyltransferase</fullName>
        <shortName evidence="8">DHNA-octaprenyltransferase</shortName>
        <ecNumber evidence="8 9">2.5.1.74</ecNumber>
    </recommendedName>
</protein>
<dbReference type="PANTHER" id="PTHR13929:SF0">
    <property type="entry name" value="UBIA PRENYLTRANSFERASE DOMAIN-CONTAINING PROTEIN 1"/>
    <property type="match status" value="1"/>
</dbReference>
<dbReference type="HAMAP" id="MF_01937">
    <property type="entry name" value="MenA_1"/>
    <property type="match status" value="1"/>
</dbReference>
<feature type="transmembrane region" description="Helical" evidence="8">
    <location>
        <begin position="106"/>
        <end position="126"/>
    </location>
</feature>
<dbReference type="OrthoDB" id="9767568at2"/>
<evidence type="ECO:0000256" key="9">
    <source>
        <dbReference type="NCBIfam" id="TIGR00751"/>
    </source>
</evidence>
<keyword evidence="4 8" id="KW-0808">Transferase</keyword>
<dbReference type="InterPro" id="IPR026046">
    <property type="entry name" value="UBIAD1"/>
</dbReference>
<evidence type="ECO:0000313" key="10">
    <source>
        <dbReference type="EMBL" id="SJM38404.1"/>
    </source>
</evidence>
<keyword evidence="2 8" id="KW-0474">Menaquinone biosynthesis</keyword>
<dbReference type="InterPro" id="IPR004657">
    <property type="entry name" value="MenA"/>
</dbReference>
<feature type="transmembrane region" description="Helical" evidence="8">
    <location>
        <begin position="309"/>
        <end position="329"/>
    </location>
</feature>
<dbReference type="PIRSF" id="PIRSF005355">
    <property type="entry name" value="UBIAD1"/>
    <property type="match status" value="1"/>
</dbReference>
<name>A0A1R4EIX2_9GAMM</name>
<dbReference type="GO" id="GO:0005886">
    <property type="term" value="C:plasma membrane"/>
    <property type="evidence" value="ECO:0007669"/>
    <property type="project" value="UniProtKB-SubCell"/>
</dbReference>
<comment type="similarity">
    <text evidence="8">Belongs to the MenA family. Type 1 subfamily.</text>
</comment>
<comment type="pathway">
    <text evidence="8">Quinol/quinone metabolism; menaquinone biosynthesis; menaquinol from 1,4-dihydroxy-2-naphthoate: step 1/2.</text>
</comment>
<dbReference type="PANTHER" id="PTHR13929">
    <property type="entry name" value="1,4-DIHYDROXY-2-NAPHTHOATE OCTAPRENYLTRANSFERASE"/>
    <property type="match status" value="1"/>
</dbReference>
<keyword evidence="3 8" id="KW-1003">Cell membrane</keyword>
<feature type="transmembrane region" description="Helical" evidence="8">
    <location>
        <begin position="237"/>
        <end position="254"/>
    </location>
</feature>
<evidence type="ECO:0000256" key="7">
    <source>
        <dbReference type="ARBA" id="ARBA00023136"/>
    </source>
</evidence>
<feature type="transmembrane region" description="Helical" evidence="8">
    <location>
        <begin position="164"/>
        <end position="181"/>
    </location>
</feature>
<dbReference type="InterPro" id="IPR000537">
    <property type="entry name" value="UbiA_prenyltransferase"/>
</dbReference>
<dbReference type="Pfam" id="PF01040">
    <property type="entry name" value="UbiA"/>
    <property type="match status" value="1"/>
</dbReference>
<feature type="transmembrane region" description="Helical" evidence="8">
    <location>
        <begin position="187"/>
        <end position="207"/>
    </location>
</feature>
<accession>A0A1R4EIX2</accession>
<reference evidence="11" key="1">
    <citation type="submission" date="2017-02" db="EMBL/GenBank/DDBJ databases">
        <authorList>
            <person name="Mornico D."/>
        </authorList>
    </citation>
    <scope>NUCLEOTIDE SEQUENCE [LARGE SCALE GENOMIC DNA]</scope>
</reference>
<comment type="subcellular location">
    <subcellularLocation>
        <location evidence="8">Cell membrane</location>
        <topology evidence="8">Multi-pass membrane protein</topology>
    </subcellularLocation>
    <subcellularLocation>
        <location evidence="1">Membrane</location>
        <topology evidence="1">Multi-pass membrane protein</topology>
    </subcellularLocation>
</comment>
<gene>
    <name evidence="8 10" type="primary">menA</name>
    <name evidence="10" type="ORF">A1019T_02396</name>
</gene>
<comment type="catalytic activity">
    <reaction evidence="8">
        <text>an all-trans-polyprenyl diphosphate + 1,4-dihydroxy-2-naphthoate + H(+) = a 2-demethylmenaquinol + CO2 + diphosphate</text>
        <dbReference type="Rhea" id="RHEA:26478"/>
        <dbReference type="Rhea" id="RHEA-COMP:9563"/>
        <dbReference type="Rhea" id="RHEA-COMP:9564"/>
        <dbReference type="ChEBI" id="CHEBI:11173"/>
        <dbReference type="ChEBI" id="CHEBI:15378"/>
        <dbReference type="ChEBI" id="CHEBI:16526"/>
        <dbReference type="ChEBI" id="CHEBI:33019"/>
        <dbReference type="ChEBI" id="CHEBI:55437"/>
        <dbReference type="ChEBI" id="CHEBI:58914"/>
        <dbReference type="EC" id="2.5.1.74"/>
    </reaction>
</comment>
<dbReference type="EC" id="2.5.1.74" evidence="8 9"/>
<dbReference type="EMBL" id="FUGD01000152">
    <property type="protein sequence ID" value="SJM38404.1"/>
    <property type="molecule type" value="Genomic_DNA"/>
</dbReference>
<dbReference type="GO" id="GO:0042371">
    <property type="term" value="P:vitamin K biosynthetic process"/>
    <property type="evidence" value="ECO:0007669"/>
    <property type="project" value="TreeGrafter"/>
</dbReference>
<evidence type="ECO:0000313" key="11">
    <source>
        <dbReference type="Proteomes" id="UP000188169"/>
    </source>
</evidence>